<evidence type="ECO:0000259" key="4">
    <source>
        <dbReference type="PROSITE" id="PS51379"/>
    </source>
</evidence>
<keyword evidence="1" id="KW-0479">Metal-binding</keyword>
<dbReference type="InterPro" id="IPR017900">
    <property type="entry name" value="4Fe4S_Fe_S_CS"/>
</dbReference>
<organism evidence="5 6">
    <name type="scientific">Metallumcola ferriviriculae</name>
    <dbReference type="NCBI Taxonomy" id="3039180"/>
    <lineage>
        <taxon>Bacteria</taxon>
        <taxon>Bacillati</taxon>
        <taxon>Bacillota</taxon>
        <taxon>Clostridia</taxon>
        <taxon>Neomoorellales</taxon>
        <taxon>Desulfitibacteraceae</taxon>
        <taxon>Metallumcola</taxon>
    </lineage>
</organism>
<dbReference type="Gene3D" id="3.30.70.20">
    <property type="match status" value="1"/>
</dbReference>
<sequence>MEHRAISVKSDLDTLKNVIYAWGAELVGFGNVSDALPRQLEHLPYAVSIAIKHPPLPYGLVTDSQVTIAYDYRSSAIDRKLLTIEERIKVYLRRKGYLAFPIPPDTHKKSKKFISRLYPLFPHKTAATCAGLGWIGKNGLLVTKNCGPRLSWATVLTNAPLEVCESPIEYSRCGDCRKCVEKCPSGAIGDRKWARADSNGPLIDVDLCRQYLQQNEELLGYSICGICMIVCGR</sequence>
<proteinExistence type="predicted"/>
<evidence type="ECO:0000256" key="1">
    <source>
        <dbReference type="ARBA" id="ARBA00022723"/>
    </source>
</evidence>
<dbReference type="GO" id="GO:0051536">
    <property type="term" value="F:iron-sulfur cluster binding"/>
    <property type="evidence" value="ECO:0007669"/>
    <property type="project" value="UniProtKB-KW"/>
</dbReference>
<dbReference type="AlphaFoldDB" id="A0AAU0UPY9"/>
<feature type="domain" description="4Fe-4S ferredoxin-type" evidence="4">
    <location>
        <begin position="164"/>
        <end position="194"/>
    </location>
</feature>
<evidence type="ECO:0000313" key="5">
    <source>
        <dbReference type="EMBL" id="WRO23378.1"/>
    </source>
</evidence>
<dbReference type="PROSITE" id="PS00198">
    <property type="entry name" value="4FE4S_FER_1"/>
    <property type="match status" value="1"/>
</dbReference>
<dbReference type="SUPFAM" id="SSF54862">
    <property type="entry name" value="4Fe-4S ferredoxins"/>
    <property type="match status" value="1"/>
</dbReference>
<dbReference type="PANTHER" id="PTHR42827">
    <property type="entry name" value="IRON-SULFUR CLUSTER-BINDING PROTEIN-RELATED"/>
    <property type="match status" value="1"/>
</dbReference>
<dbReference type="KEGG" id="dbc:MFMK1_003237"/>
<dbReference type="EMBL" id="CP121694">
    <property type="protein sequence ID" value="WRO23378.1"/>
    <property type="molecule type" value="Genomic_DNA"/>
</dbReference>
<accession>A0AAU0UPY9</accession>
<evidence type="ECO:0000313" key="6">
    <source>
        <dbReference type="Proteomes" id="UP001329915"/>
    </source>
</evidence>
<dbReference type="PROSITE" id="PS51379">
    <property type="entry name" value="4FE4S_FER_2"/>
    <property type="match status" value="1"/>
</dbReference>
<protein>
    <submittedName>
        <fullName evidence="5">4Fe-4S binding protein</fullName>
    </submittedName>
</protein>
<keyword evidence="2" id="KW-0408">Iron</keyword>
<keyword evidence="3" id="KW-0411">Iron-sulfur</keyword>
<dbReference type="Proteomes" id="UP001329915">
    <property type="component" value="Chromosome"/>
</dbReference>
<keyword evidence="6" id="KW-1185">Reference proteome</keyword>
<gene>
    <name evidence="5" type="ORF">MFMK1_003237</name>
</gene>
<reference evidence="5 6" key="1">
    <citation type="submission" date="2023-04" db="EMBL/GenBank/DDBJ databases">
        <authorList>
            <person name="Hsu D."/>
        </authorList>
    </citation>
    <scope>NUCLEOTIDE SEQUENCE [LARGE SCALE GENOMIC DNA]</scope>
    <source>
        <strain evidence="5 6">MK1</strain>
    </source>
</reference>
<name>A0AAU0UPY9_9FIRM</name>
<dbReference type="PANTHER" id="PTHR42827:SF1">
    <property type="entry name" value="IRON-SULFUR CLUSTER-BINDING PROTEIN"/>
    <property type="match status" value="1"/>
</dbReference>
<evidence type="ECO:0000256" key="2">
    <source>
        <dbReference type="ARBA" id="ARBA00023004"/>
    </source>
</evidence>
<dbReference type="Pfam" id="PF00037">
    <property type="entry name" value="Fer4"/>
    <property type="match status" value="1"/>
</dbReference>
<evidence type="ECO:0000256" key="3">
    <source>
        <dbReference type="ARBA" id="ARBA00023014"/>
    </source>
</evidence>
<dbReference type="GO" id="GO:0046872">
    <property type="term" value="F:metal ion binding"/>
    <property type="evidence" value="ECO:0007669"/>
    <property type="project" value="UniProtKB-KW"/>
</dbReference>
<dbReference type="RefSeq" id="WP_366922764.1">
    <property type="nucleotide sequence ID" value="NZ_CP121694.1"/>
</dbReference>
<dbReference type="InterPro" id="IPR017896">
    <property type="entry name" value="4Fe4S_Fe-S-bd"/>
</dbReference>